<sequence>MTLVVAVALSSLALVGTNTSASVAAMPPRYYPYNQILWWAHTPKGDIPVRRGYWDSVSKSGFGFDKIFWHHDLWNRSTISTVLTGSSSIDKVDAGTYVKYVWLQIRDVRTKRVYLEQKVRAVVILNRAVNVKGYQTSSPAGLFTMYCDYGDPSRTKCPDWVNTAQRATSKVSNPAGGDPALEPTPDISAAPTTTEAAPAVTLPDEPLDEFGAPTSAGPSVDAVRPKYPAVRPPGYQLPVATPYSDGTEFVIDTEPSYVVGGAGGVY</sequence>
<evidence type="ECO:0000256" key="1">
    <source>
        <dbReference type="SAM" id="MobiDB-lite"/>
    </source>
</evidence>
<organism evidence="3 4">
    <name type="scientific">Tersicoccus solisilvae</name>
    <dbReference type="NCBI Taxonomy" id="1882339"/>
    <lineage>
        <taxon>Bacteria</taxon>
        <taxon>Bacillati</taxon>
        <taxon>Actinomycetota</taxon>
        <taxon>Actinomycetes</taxon>
        <taxon>Micrococcales</taxon>
        <taxon>Micrococcaceae</taxon>
        <taxon>Tersicoccus</taxon>
    </lineage>
</organism>
<evidence type="ECO:0000256" key="2">
    <source>
        <dbReference type="SAM" id="SignalP"/>
    </source>
</evidence>
<feature type="signal peptide" evidence="2">
    <location>
        <begin position="1"/>
        <end position="24"/>
    </location>
</feature>
<evidence type="ECO:0000313" key="4">
    <source>
        <dbReference type="Proteomes" id="UP000597761"/>
    </source>
</evidence>
<feature type="region of interest" description="Disordered" evidence="1">
    <location>
        <begin position="168"/>
        <end position="227"/>
    </location>
</feature>
<keyword evidence="4" id="KW-1185">Reference proteome</keyword>
<name>A0ABQ1NUR1_9MICC</name>
<dbReference type="Proteomes" id="UP000597761">
    <property type="component" value="Unassembled WGS sequence"/>
</dbReference>
<evidence type="ECO:0000313" key="3">
    <source>
        <dbReference type="EMBL" id="GGC83401.1"/>
    </source>
</evidence>
<accession>A0ABQ1NUR1</accession>
<gene>
    <name evidence="3" type="ORF">GCM10011512_07710</name>
</gene>
<reference evidence="4" key="1">
    <citation type="journal article" date="2019" name="Int. J. Syst. Evol. Microbiol.">
        <title>The Global Catalogue of Microorganisms (GCM) 10K type strain sequencing project: providing services to taxonomists for standard genome sequencing and annotation.</title>
        <authorList>
            <consortium name="The Broad Institute Genomics Platform"/>
            <consortium name="The Broad Institute Genome Sequencing Center for Infectious Disease"/>
            <person name="Wu L."/>
            <person name="Ma J."/>
        </authorList>
    </citation>
    <scope>NUCLEOTIDE SEQUENCE [LARGE SCALE GENOMIC DNA]</scope>
    <source>
        <strain evidence="4">CGMCC 1.15480</strain>
    </source>
</reference>
<dbReference type="EMBL" id="BMJI01000002">
    <property type="protein sequence ID" value="GGC83401.1"/>
    <property type="molecule type" value="Genomic_DNA"/>
</dbReference>
<proteinExistence type="predicted"/>
<keyword evidence="2" id="KW-0732">Signal</keyword>
<protein>
    <submittedName>
        <fullName evidence="3">Uncharacterized protein</fullName>
    </submittedName>
</protein>
<feature type="chain" id="PRO_5047242242" evidence="2">
    <location>
        <begin position="25"/>
        <end position="266"/>
    </location>
</feature>
<comment type="caution">
    <text evidence="3">The sequence shown here is derived from an EMBL/GenBank/DDBJ whole genome shotgun (WGS) entry which is preliminary data.</text>
</comment>
<feature type="compositionally biased region" description="Low complexity" evidence="1">
    <location>
        <begin position="189"/>
        <end position="203"/>
    </location>
</feature>